<dbReference type="GO" id="GO:0005524">
    <property type="term" value="F:ATP binding"/>
    <property type="evidence" value="ECO:0007669"/>
    <property type="project" value="UniProtKB-KW"/>
</dbReference>
<evidence type="ECO:0000256" key="9">
    <source>
        <dbReference type="ARBA" id="ARBA00022840"/>
    </source>
</evidence>
<dbReference type="STRING" id="906689.A0A2I0VMU4"/>
<evidence type="ECO:0000256" key="6">
    <source>
        <dbReference type="ARBA" id="ARBA00022695"/>
    </source>
</evidence>
<dbReference type="OrthoDB" id="414641at2759"/>
<evidence type="ECO:0000313" key="11">
    <source>
        <dbReference type="EMBL" id="PKU64729.1"/>
    </source>
</evidence>
<gene>
    <name evidence="11" type="ORF">MA16_Dca020358</name>
</gene>
<evidence type="ECO:0000256" key="5">
    <source>
        <dbReference type="ARBA" id="ARBA00022679"/>
    </source>
</evidence>
<name>A0A2I0VMU4_9ASPA</name>
<sequence>MERGGGLLHFSSSRIPASTPVRFFISRTRCSLRSGERSGNPEKSMFADRFRSFPCWTESFLSMYKVLHKSQYAVKVLSSCESQEVAMDGKEAARNKFLIDCKTDQQCVVGGIVALGKFDALHLGHRELVIQASKVGIPFLLSFAGIAEVLGWESRPPIVAKCDRKRVLCSWAPYCSNIVPLEYQIDFSNVRHLTPRQFVERLAKELRVGGVVAGANYRFGYKASGDAKDLVRLCEEYGLYASIVSPVMDKTWHGSQNGASVACNSGDLGQVSSTRVRRSLAMRDMAHVAELLGRKHRLVLVPMNEKYRFAESTIVAPKSCLLNQPPGDGEFNNCTFLLDDVTVGLCRLAIDSNSIRIELDCENLSEINLVQDGRCIGIEF</sequence>
<reference evidence="11 12" key="1">
    <citation type="journal article" date="2016" name="Sci. Rep.">
        <title>The Dendrobium catenatum Lindl. genome sequence provides insights into polysaccharide synthase, floral development and adaptive evolution.</title>
        <authorList>
            <person name="Zhang G.Q."/>
            <person name="Xu Q."/>
            <person name="Bian C."/>
            <person name="Tsai W.C."/>
            <person name="Yeh C.M."/>
            <person name="Liu K.W."/>
            <person name="Yoshida K."/>
            <person name="Zhang L.S."/>
            <person name="Chang S.B."/>
            <person name="Chen F."/>
            <person name="Shi Y."/>
            <person name="Su Y.Y."/>
            <person name="Zhang Y.Q."/>
            <person name="Chen L.J."/>
            <person name="Yin Y."/>
            <person name="Lin M."/>
            <person name="Huang H."/>
            <person name="Deng H."/>
            <person name="Wang Z.W."/>
            <person name="Zhu S.L."/>
            <person name="Zhao X."/>
            <person name="Deng C."/>
            <person name="Niu S.C."/>
            <person name="Huang J."/>
            <person name="Wang M."/>
            <person name="Liu G.H."/>
            <person name="Yang H.J."/>
            <person name="Xiao X.J."/>
            <person name="Hsiao Y.Y."/>
            <person name="Wu W.L."/>
            <person name="Chen Y.Y."/>
            <person name="Mitsuda N."/>
            <person name="Ohme-Takagi M."/>
            <person name="Luo Y.B."/>
            <person name="Van de Peer Y."/>
            <person name="Liu Z.J."/>
        </authorList>
    </citation>
    <scope>NUCLEOTIDE SEQUENCE [LARGE SCALE GENOMIC DNA]</scope>
    <source>
        <tissue evidence="11">The whole plant</tissue>
    </source>
</reference>
<dbReference type="EC" id="2.7.7.2" evidence="2"/>
<proteinExistence type="predicted"/>
<dbReference type="UniPathway" id="UPA00277">
    <property type="reaction ID" value="UER00407"/>
</dbReference>
<dbReference type="Gene3D" id="3.40.50.620">
    <property type="entry name" value="HUPs"/>
    <property type="match status" value="1"/>
</dbReference>
<dbReference type="Pfam" id="PF06574">
    <property type="entry name" value="FAD_syn"/>
    <property type="match status" value="1"/>
</dbReference>
<dbReference type="SUPFAM" id="SSF52374">
    <property type="entry name" value="Nucleotidylyl transferase"/>
    <property type="match status" value="1"/>
</dbReference>
<evidence type="ECO:0000259" key="10">
    <source>
        <dbReference type="Pfam" id="PF06574"/>
    </source>
</evidence>
<keyword evidence="4" id="KW-0288">FMN</keyword>
<dbReference type="GO" id="GO:0006747">
    <property type="term" value="P:FAD biosynthetic process"/>
    <property type="evidence" value="ECO:0007669"/>
    <property type="project" value="UniProtKB-UniPathway"/>
</dbReference>
<keyword evidence="3" id="KW-0285">Flavoprotein</keyword>
<evidence type="ECO:0000313" key="12">
    <source>
        <dbReference type="Proteomes" id="UP000233837"/>
    </source>
</evidence>
<dbReference type="Proteomes" id="UP000233837">
    <property type="component" value="Unassembled WGS sequence"/>
</dbReference>
<comment type="pathway">
    <text evidence="1">Cofactor biosynthesis; FAD biosynthesis; FAD from FMN: step 1/1.</text>
</comment>
<keyword evidence="6" id="KW-0548">Nucleotidyltransferase</keyword>
<dbReference type="GO" id="GO:0009231">
    <property type="term" value="P:riboflavin biosynthetic process"/>
    <property type="evidence" value="ECO:0007669"/>
    <property type="project" value="InterPro"/>
</dbReference>
<keyword evidence="9" id="KW-0067">ATP-binding</keyword>
<evidence type="ECO:0000256" key="4">
    <source>
        <dbReference type="ARBA" id="ARBA00022643"/>
    </source>
</evidence>
<evidence type="ECO:0000256" key="7">
    <source>
        <dbReference type="ARBA" id="ARBA00022741"/>
    </source>
</evidence>
<organism evidence="11 12">
    <name type="scientific">Dendrobium catenatum</name>
    <dbReference type="NCBI Taxonomy" id="906689"/>
    <lineage>
        <taxon>Eukaryota</taxon>
        <taxon>Viridiplantae</taxon>
        <taxon>Streptophyta</taxon>
        <taxon>Embryophyta</taxon>
        <taxon>Tracheophyta</taxon>
        <taxon>Spermatophyta</taxon>
        <taxon>Magnoliopsida</taxon>
        <taxon>Liliopsida</taxon>
        <taxon>Asparagales</taxon>
        <taxon>Orchidaceae</taxon>
        <taxon>Epidendroideae</taxon>
        <taxon>Malaxideae</taxon>
        <taxon>Dendrobiinae</taxon>
        <taxon>Dendrobium</taxon>
    </lineage>
</organism>
<evidence type="ECO:0000256" key="8">
    <source>
        <dbReference type="ARBA" id="ARBA00022827"/>
    </source>
</evidence>
<keyword evidence="8" id="KW-0274">FAD</keyword>
<dbReference type="InterPro" id="IPR014729">
    <property type="entry name" value="Rossmann-like_a/b/a_fold"/>
</dbReference>
<dbReference type="GO" id="GO:0003919">
    <property type="term" value="F:FMN adenylyltransferase activity"/>
    <property type="evidence" value="ECO:0007669"/>
    <property type="project" value="UniProtKB-EC"/>
</dbReference>
<keyword evidence="5" id="KW-0808">Transferase</keyword>
<accession>A0A2I0VMU4</accession>
<keyword evidence="7" id="KW-0547">Nucleotide-binding</keyword>
<evidence type="ECO:0000256" key="2">
    <source>
        <dbReference type="ARBA" id="ARBA00012393"/>
    </source>
</evidence>
<dbReference type="EMBL" id="KZ503396">
    <property type="protein sequence ID" value="PKU64729.1"/>
    <property type="molecule type" value="Genomic_DNA"/>
</dbReference>
<dbReference type="AlphaFoldDB" id="A0A2I0VMU4"/>
<evidence type="ECO:0000256" key="1">
    <source>
        <dbReference type="ARBA" id="ARBA00004726"/>
    </source>
</evidence>
<evidence type="ECO:0000256" key="3">
    <source>
        <dbReference type="ARBA" id="ARBA00022630"/>
    </source>
</evidence>
<dbReference type="InterPro" id="IPR015864">
    <property type="entry name" value="FAD_synthase"/>
</dbReference>
<protein>
    <recommendedName>
        <fullName evidence="2">FAD synthase</fullName>
        <ecNumber evidence="2">2.7.7.2</ecNumber>
    </recommendedName>
</protein>
<reference evidence="11 12" key="2">
    <citation type="journal article" date="2017" name="Nature">
        <title>The Apostasia genome and the evolution of orchids.</title>
        <authorList>
            <person name="Zhang G.Q."/>
            <person name="Liu K.W."/>
            <person name="Li Z."/>
            <person name="Lohaus R."/>
            <person name="Hsiao Y.Y."/>
            <person name="Niu S.C."/>
            <person name="Wang J.Y."/>
            <person name="Lin Y.C."/>
            <person name="Xu Q."/>
            <person name="Chen L.J."/>
            <person name="Yoshida K."/>
            <person name="Fujiwara S."/>
            <person name="Wang Z.W."/>
            <person name="Zhang Y.Q."/>
            <person name="Mitsuda N."/>
            <person name="Wang M."/>
            <person name="Liu G.H."/>
            <person name="Pecoraro L."/>
            <person name="Huang H.X."/>
            <person name="Xiao X.J."/>
            <person name="Lin M."/>
            <person name="Wu X.Y."/>
            <person name="Wu W.L."/>
            <person name="Chen Y.Y."/>
            <person name="Chang S.B."/>
            <person name="Sakamoto S."/>
            <person name="Ohme-Takagi M."/>
            <person name="Yagi M."/>
            <person name="Zeng S.J."/>
            <person name="Shen C.Y."/>
            <person name="Yeh C.M."/>
            <person name="Luo Y.B."/>
            <person name="Tsai W.C."/>
            <person name="Van de Peer Y."/>
            <person name="Liu Z.J."/>
        </authorList>
    </citation>
    <scope>NUCLEOTIDE SEQUENCE [LARGE SCALE GENOMIC DNA]</scope>
    <source>
        <tissue evidence="11">The whole plant</tissue>
    </source>
</reference>
<keyword evidence="12" id="KW-1185">Reference proteome</keyword>
<feature type="domain" description="FAD synthetase" evidence="10">
    <location>
        <begin position="187"/>
        <end position="250"/>
    </location>
</feature>